<accession>A0AAW6TR45</accession>
<dbReference type="EMBL" id="JASCXX010000001">
    <property type="protein sequence ID" value="MDI6447677.1"/>
    <property type="molecule type" value="Genomic_DNA"/>
</dbReference>
<dbReference type="Proteomes" id="UP001431776">
    <property type="component" value="Unassembled WGS sequence"/>
</dbReference>
<dbReference type="GO" id="GO:0016787">
    <property type="term" value="F:hydrolase activity"/>
    <property type="evidence" value="ECO:0007669"/>
    <property type="project" value="InterPro"/>
</dbReference>
<gene>
    <name evidence="3" type="ORF">QJ522_01375</name>
</gene>
<protein>
    <submittedName>
        <fullName evidence="3">Prolyl oligopeptidase family serine peptidase</fullName>
    </submittedName>
</protein>
<proteinExistence type="predicted"/>
<organism evidence="3 4">
    <name type="scientific">Anaerobaca lacustris</name>
    <dbReference type="NCBI Taxonomy" id="3044600"/>
    <lineage>
        <taxon>Bacteria</taxon>
        <taxon>Pseudomonadati</taxon>
        <taxon>Planctomycetota</taxon>
        <taxon>Phycisphaerae</taxon>
        <taxon>Sedimentisphaerales</taxon>
        <taxon>Anaerobacaceae</taxon>
        <taxon>Anaerobaca</taxon>
    </lineage>
</organism>
<dbReference type="PANTHER" id="PTHR43037:SF1">
    <property type="entry name" value="BLL1128 PROTEIN"/>
    <property type="match status" value="1"/>
</dbReference>
<feature type="domain" description="Dienelactone hydrolase" evidence="2">
    <location>
        <begin position="344"/>
        <end position="446"/>
    </location>
</feature>
<dbReference type="InterPro" id="IPR050955">
    <property type="entry name" value="Plant_Biomass_Hydrol_Est"/>
</dbReference>
<reference evidence="3" key="1">
    <citation type="submission" date="2023-05" db="EMBL/GenBank/DDBJ databases">
        <title>Anaerotaeda fermentans gen. nov., sp. nov., a novel anaerobic planctomycete of the new family within the order Sedimentisphaerales isolated from Taman Peninsula, Russia.</title>
        <authorList>
            <person name="Khomyakova M.A."/>
            <person name="Merkel A.Y."/>
            <person name="Slobodkin A.I."/>
        </authorList>
    </citation>
    <scope>NUCLEOTIDE SEQUENCE</scope>
    <source>
        <strain evidence="3">M17dextr</strain>
    </source>
</reference>
<dbReference type="PANTHER" id="PTHR43037">
    <property type="entry name" value="UNNAMED PRODUCT-RELATED"/>
    <property type="match status" value="1"/>
</dbReference>
<dbReference type="InterPro" id="IPR002925">
    <property type="entry name" value="Dienelactn_hydro"/>
</dbReference>
<evidence type="ECO:0000313" key="3">
    <source>
        <dbReference type="EMBL" id="MDI6447677.1"/>
    </source>
</evidence>
<evidence type="ECO:0000256" key="1">
    <source>
        <dbReference type="ARBA" id="ARBA00022729"/>
    </source>
</evidence>
<dbReference type="InterPro" id="IPR029058">
    <property type="entry name" value="AB_hydrolase_fold"/>
</dbReference>
<evidence type="ECO:0000313" key="4">
    <source>
        <dbReference type="Proteomes" id="UP001431776"/>
    </source>
</evidence>
<evidence type="ECO:0000259" key="2">
    <source>
        <dbReference type="Pfam" id="PF01738"/>
    </source>
</evidence>
<dbReference type="AlphaFoldDB" id="A0AAW6TR45"/>
<sequence>MRDVRRIGLLLAVLWIAGIWGDDAVMGAGQTEQKLTKHISKAVECNYLLSLPAGYGEKDQRWPLLMFLHGAGERGDNLELVKVHGPAKRIEQGKDYPFIVVSPQCPAGQWWTEKTDTLLALLDEIESKYAVDPERVYLTGLSMGGFGTWTLACRHPERFAAIAPICGGGEWYLADRLRNVPVWAFHGAKDSVVPLDLSEKMVQAVQRAGGTAKLTVYPEANHDSWTVTYDNPELYEWLLSHRARRPTPTPASGQRPMKLNKQVAVEIDYLLHLPEGYGDGLQKWPLMLFLHGAGERGSDLDKVKVHGPPKLVAQGKSLPFIIASPQCPTGRSWSDPAQIQVLIALLDDLVEKYQVDESRVYLTGLSMGGYGTWALASSRAERFAAIVPICGGGQPRMARQLRDVPIWVFHGAKDNVVPLAQSEQMVEAVKAAGGNVQFTVYPEAQHDSWTATYDNPKLYEWLLSHRKGPERK</sequence>
<keyword evidence="1" id="KW-0732">Signal</keyword>
<dbReference type="SUPFAM" id="SSF53474">
    <property type="entry name" value="alpha/beta-Hydrolases"/>
    <property type="match status" value="2"/>
</dbReference>
<dbReference type="Pfam" id="PF01738">
    <property type="entry name" value="DLH"/>
    <property type="match status" value="2"/>
</dbReference>
<dbReference type="Gene3D" id="3.40.50.1820">
    <property type="entry name" value="alpha/beta hydrolase"/>
    <property type="match status" value="2"/>
</dbReference>
<name>A0AAW6TR45_9BACT</name>
<dbReference type="RefSeq" id="WP_349243087.1">
    <property type="nucleotide sequence ID" value="NZ_JASCXX010000001.1"/>
</dbReference>
<comment type="caution">
    <text evidence="3">The sequence shown here is derived from an EMBL/GenBank/DDBJ whole genome shotgun (WGS) entry which is preliminary data.</text>
</comment>
<feature type="domain" description="Dienelactone hydrolase" evidence="2">
    <location>
        <begin position="115"/>
        <end position="222"/>
    </location>
</feature>
<keyword evidence="4" id="KW-1185">Reference proteome</keyword>